<protein>
    <submittedName>
        <fullName evidence="1">Type IV secretory pathway TrbD component</fullName>
    </submittedName>
</protein>
<accession>A0ACC5P1W9</accession>
<sequence>MRREKKCGVVAGDGFAVLLVFLRGFWKKAGFGCGVLMVSLWWIAGGSVVFRRVFLGVERYASFSDLFLVLPDGPPARRAVTS</sequence>
<comment type="caution">
    <text evidence="1">The sequence shown here is derived from an EMBL/GenBank/DDBJ whole genome shotgun (WGS) entry which is preliminary data.</text>
</comment>
<evidence type="ECO:0000313" key="2">
    <source>
        <dbReference type="Proteomes" id="UP000569005"/>
    </source>
</evidence>
<dbReference type="EMBL" id="JACHEA010000001">
    <property type="protein sequence ID" value="MBB5340842.1"/>
    <property type="molecule type" value="Genomic_DNA"/>
</dbReference>
<name>A0ACC5P1W9_9BACT</name>
<proteinExistence type="predicted"/>
<evidence type="ECO:0000313" key="1">
    <source>
        <dbReference type="EMBL" id="MBB5340842.1"/>
    </source>
</evidence>
<organism evidence="1 2">
    <name type="scientific">Tunturiibacter gelidiferens</name>
    <dbReference type="NCBI Taxonomy" id="3069689"/>
    <lineage>
        <taxon>Bacteria</taxon>
        <taxon>Pseudomonadati</taxon>
        <taxon>Acidobacteriota</taxon>
        <taxon>Terriglobia</taxon>
        <taxon>Terriglobales</taxon>
        <taxon>Acidobacteriaceae</taxon>
        <taxon>Tunturiibacter</taxon>
    </lineage>
</organism>
<gene>
    <name evidence="1" type="ORF">HDF13_003175</name>
</gene>
<dbReference type="Proteomes" id="UP000569005">
    <property type="component" value="Unassembled WGS sequence"/>
</dbReference>
<keyword evidence="2" id="KW-1185">Reference proteome</keyword>
<reference evidence="1" key="1">
    <citation type="submission" date="2020-08" db="EMBL/GenBank/DDBJ databases">
        <title>Genomic Encyclopedia of Type Strains, Phase IV (KMG-V): Genome sequencing to study the core and pangenomes of soil and plant-associated prokaryotes.</title>
        <authorList>
            <person name="Whitman W."/>
        </authorList>
    </citation>
    <scope>NUCLEOTIDE SEQUENCE</scope>
    <source>
        <strain evidence="1">M8UP15</strain>
    </source>
</reference>